<keyword evidence="10" id="KW-1185">Reference proteome</keyword>
<keyword evidence="8" id="KW-0732">Signal</keyword>
<dbReference type="GO" id="GO:0015485">
    <property type="term" value="F:cholesterol binding"/>
    <property type="evidence" value="ECO:0007669"/>
    <property type="project" value="TreeGrafter"/>
</dbReference>
<evidence type="ECO:0000256" key="2">
    <source>
        <dbReference type="ARBA" id="ARBA00006058"/>
    </source>
</evidence>
<dbReference type="InterPro" id="IPR008795">
    <property type="entry name" value="Prominin"/>
</dbReference>
<feature type="transmembrane region" description="Helical" evidence="7">
    <location>
        <begin position="479"/>
        <end position="503"/>
    </location>
</feature>
<comment type="subcellular location">
    <subcellularLocation>
        <location evidence="1">Cell projection</location>
        <location evidence="1">Microvillus membrane</location>
        <topology evidence="1">Multi-pass membrane protein</topology>
    </subcellularLocation>
</comment>
<feature type="signal peptide" evidence="8">
    <location>
        <begin position="1"/>
        <end position="18"/>
    </location>
</feature>
<evidence type="ECO:0000256" key="5">
    <source>
        <dbReference type="ARBA" id="ARBA00023136"/>
    </source>
</evidence>
<dbReference type="GO" id="GO:0045494">
    <property type="term" value="P:photoreceptor cell maintenance"/>
    <property type="evidence" value="ECO:0007669"/>
    <property type="project" value="TreeGrafter"/>
</dbReference>
<reference evidence="9" key="1">
    <citation type="submission" date="2025-08" db="UniProtKB">
        <authorList>
            <consortium name="Ensembl"/>
        </authorList>
    </citation>
    <scope>IDENTIFICATION</scope>
</reference>
<dbReference type="PANTHER" id="PTHR22730">
    <property type="entry name" value="PROMININ PROM PROTEIN"/>
    <property type="match status" value="1"/>
</dbReference>
<dbReference type="GO" id="GO:0005929">
    <property type="term" value="C:cilium"/>
    <property type="evidence" value="ECO:0007669"/>
    <property type="project" value="TreeGrafter"/>
</dbReference>
<feature type="transmembrane region" description="Helical" evidence="7">
    <location>
        <begin position="100"/>
        <end position="133"/>
    </location>
</feature>
<dbReference type="Proteomes" id="UP000694408">
    <property type="component" value="Unplaced"/>
</dbReference>
<proteinExistence type="inferred from homology"/>
<evidence type="ECO:0000256" key="6">
    <source>
        <dbReference type="ARBA" id="ARBA00023180"/>
    </source>
</evidence>
<evidence type="ECO:0000313" key="9">
    <source>
        <dbReference type="Ensembl" id="ENSJHYP00000023279.1"/>
    </source>
</evidence>
<dbReference type="GO" id="GO:0031528">
    <property type="term" value="C:microvillus membrane"/>
    <property type="evidence" value="ECO:0007669"/>
    <property type="project" value="UniProtKB-SubCell"/>
</dbReference>
<accession>A0A8C5NT82</accession>
<dbReference type="Ensembl" id="ENSJHYT00000028060.1">
    <property type="protein sequence ID" value="ENSJHYP00000023279.1"/>
    <property type="gene ID" value="ENSJHYG00000017497.1"/>
</dbReference>
<sequence length="814" mass="90673">MAVELCLLLLLFCGSTISEVQPIYKPPPGTLDFGFVPAKTYDTGAYHEPGAIGILFKIVHAFLYLVQPNTFPQDLIRKLAQQQFGNTQGDYQKVNCLCAIYYEIGFIVSAALGLLFILLLPLVGLCFCMCRCCDNCGGEMHQRQKKNADCQRSCFATFLFVASLIISVGVLCAYAANQHLTNQVRGAKKLVNSNFKDLKIFLNDTPAQIDYLVNQYNTTKDKALSDLNNVGPVLGSRVQEQLGKEVRPALDAALTMAGAIRETKEALENVSVSVEVLQEGTERLHANLTDVKMHLSNTLSDSACSAAQAASTCNIIRNSLAQLNINANFSGLPGVSSQLAKINDVLKIDLSSLVQKGYAAFNDTPDLVVNQTRNILSDIKSVLESIGSNITTFTRALPVQKILADLMVHLTQSEAYVQDYFPLVEQYDFYRWLGCLILCCMLVLILVFYYLGLLCGTCGYDKHASPTTRGCISNTGGNFLMAGVGFSFLFSWVLMIVVVLTFVTGGNVEKLVCEPFEDKNLFKVLDTPYLLNKHWKNYLAGIIFKNPNVNLTFEKVYSDCKENKGIYTSLHLEYLFNINELLNISMYTEDVALKIEHIQINLSKIILLDEIGKENLLNFSSSGIDGIDFSAYLTEINKSVTKVDLLSFANDLEARADQLPKGALENALKGHANNIRMIHNQQVVPLEQAMETKKYMDTIIGYFEQYTEWVKESISMEVAACKPIANVIDTAVDIFLCSYIADSVNTFWFGLGGSSMFLIPAIIFAVKLSKYYRRMDTEDVYDDFKNIPMKITENGNNGYHKEHLYGIHNPVFTR</sequence>
<evidence type="ECO:0000256" key="7">
    <source>
        <dbReference type="SAM" id="Phobius"/>
    </source>
</evidence>
<evidence type="ECO:0000313" key="10">
    <source>
        <dbReference type="Proteomes" id="UP000694408"/>
    </source>
</evidence>
<reference evidence="9" key="2">
    <citation type="submission" date="2025-09" db="UniProtKB">
        <authorList>
            <consortium name="Ensembl"/>
        </authorList>
    </citation>
    <scope>IDENTIFICATION</scope>
</reference>
<protein>
    <submittedName>
        <fullName evidence="9">Prominin 1</fullName>
    </submittedName>
</protein>
<evidence type="ECO:0000256" key="1">
    <source>
        <dbReference type="ARBA" id="ARBA00004475"/>
    </source>
</evidence>
<dbReference type="GO" id="GO:0060219">
    <property type="term" value="P:camera-type eye photoreceptor cell differentiation"/>
    <property type="evidence" value="ECO:0007669"/>
    <property type="project" value="TreeGrafter"/>
</dbReference>
<keyword evidence="5 7" id="KW-0472">Membrane</keyword>
<dbReference type="Pfam" id="PF05478">
    <property type="entry name" value="Prominin"/>
    <property type="match status" value="1"/>
</dbReference>
<organism evidence="9 10">
    <name type="scientific">Junco hyemalis</name>
    <name type="common">Dark-eyed junco</name>
    <dbReference type="NCBI Taxonomy" id="40217"/>
    <lineage>
        <taxon>Eukaryota</taxon>
        <taxon>Metazoa</taxon>
        <taxon>Chordata</taxon>
        <taxon>Craniata</taxon>
        <taxon>Vertebrata</taxon>
        <taxon>Euteleostomi</taxon>
        <taxon>Archelosauria</taxon>
        <taxon>Archosauria</taxon>
        <taxon>Dinosauria</taxon>
        <taxon>Saurischia</taxon>
        <taxon>Theropoda</taxon>
        <taxon>Coelurosauria</taxon>
        <taxon>Aves</taxon>
        <taxon>Neognathae</taxon>
        <taxon>Neoaves</taxon>
        <taxon>Telluraves</taxon>
        <taxon>Australaves</taxon>
        <taxon>Passeriformes</taxon>
        <taxon>Passerellidae</taxon>
        <taxon>Junco</taxon>
    </lineage>
</organism>
<name>A0A8C5NT82_JUNHY</name>
<keyword evidence="4 7" id="KW-1133">Transmembrane helix</keyword>
<dbReference type="GO" id="GO:0009986">
    <property type="term" value="C:cell surface"/>
    <property type="evidence" value="ECO:0007669"/>
    <property type="project" value="TreeGrafter"/>
</dbReference>
<feature type="transmembrane region" description="Helical" evidence="7">
    <location>
        <begin position="154"/>
        <end position="176"/>
    </location>
</feature>
<comment type="similarity">
    <text evidence="2">Belongs to the prominin family.</text>
</comment>
<feature type="transmembrane region" description="Helical" evidence="7">
    <location>
        <begin position="747"/>
        <end position="766"/>
    </location>
</feature>
<keyword evidence="3 7" id="KW-0812">Transmembrane</keyword>
<dbReference type="GO" id="GO:0016324">
    <property type="term" value="C:apical plasma membrane"/>
    <property type="evidence" value="ECO:0007669"/>
    <property type="project" value="TreeGrafter"/>
</dbReference>
<dbReference type="PANTHER" id="PTHR22730:SF3">
    <property type="entry name" value="PROMININ-1"/>
    <property type="match status" value="1"/>
</dbReference>
<evidence type="ECO:0000256" key="4">
    <source>
        <dbReference type="ARBA" id="ARBA00022989"/>
    </source>
</evidence>
<dbReference type="AlphaFoldDB" id="A0A8C5NT82"/>
<keyword evidence="6" id="KW-0325">Glycoprotein</keyword>
<evidence type="ECO:0000256" key="8">
    <source>
        <dbReference type="SAM" id="SignalP"/>
    </source>
</evidence>
<dbReference type="GO" id="GO:0071914">
    <property type="term" value="C:prominosome"/>
    <property type="evidence" value="ECO:0007669"/>
    <property type="project" value="TreeGrafter"/>
</dbReference>
<evidence type="ECO:0000256" key="3">
    <source>
        <dbReference type="ARBA" id="ARBA00022692"/>
    </source>
</evidence>
<feature type="transmembrane region" description="Helical" evidence="7">
    <location>
        <begin position="429"/>
        <end position="458"/>
    </location>
</feature>
<feature type="chain" id="PRO_5034488694" evidence="8">
    <location>
        <begin position="19"/>
        <end position="814"/>
    </location>
</feature>